<feature type="compositionally biased region" description="Basic residues" evidence="12">
    <location>
        <begin position="374"/>
        <end position="392"/>
    </location>
</feature>
<keyword evidence="5 9" id="KW-0378">Hydrolase</keyword>
<feature type="compositionally biased region" description="Basic and acidic residues" evidence="12">
    <location>
        <begin position="358"/>
        <end position="373"/>
    </location>
</feature>
<feature type="domain" description="Tyrosine specific protein phosphatases" evidence="14">
    <location>
        <begin position="203"/>
        <end position="279"/>
    </location>
</feature>
<dbReference type="PIRSF" id="PIRSF000926">
    <property type="entry name" value="Tyr-Ptase_nr1"/>
    <property type="match status" value="1"/>
</dbReference>
<evidence type="ECO:0000256" key="9">
    <source>
        <dbReference type="PIRNR" id="PIRNR000926"/>
    </source>
</evidence>
<name>G3W834_SARHA</name>
<dbReference type="InterPro" id="IPR003595">
    <property type="entry name" value="Tyr_Pase_cat"/>
</dbReference>
<reference evidence="15 16" key="1">
    <citation type="journal article" date="2011" name="Proc. Natl. Acad. Sci. U.S.A.">
        <title>Genetic diversity and population structure of the endangered marsupial Sarcophilus harrisii (Tasmanian devil).</title>
        <authorList>
            <person name="Miller W."/>
            <person name="Hayes V.M."/>
            <person name="Ratan A."/>
            <person name="Petersen D.C."/>
            <person name="Wittekindt N.E."/>
            <person name="Miller J."/>
            <person name="Walenz B."/>
            <person name="Knight J."/>
            <person name="Qi J."/>
            <person name="Zhao F."/>
            <person name="Wang Q."/>
            <person name="Bedoya-Reina O.C."/>
            <person name="Katiyar N."/>
            <person name="Tomsho L.P."/>
            <person name="Kasson L.M."/>
            <person name="Hardie R.A."/>
            <person name="Woodbridge P."/>
            <person name="Tindall E.A."/>
            <person name="Bertelsen M.F."/>
            <person name="Dixon D."/>
            <person name="Pyecroft S."/>
            <person name="Helgen K.M."/>
            <person name="Lesk A.M."/>
            <person name="Pringle T.H."/>
            <person name="Patterson N."/>
            <person name="Zhang Y."/>
            <person name="Kreiss A."/>
            <person name="Woods G.M."/>
            <person name="Jones M.E."/>
            <person name="Schuster S.C."/>
        </authorList>
    </citation>
    <scope>NUCLEOTIDE SEQUENCE [LARGE SCALE GENOMIC DNA]</scope>
</reference>
<evidence type="ECO:0000256" key="5">
    <source>
        <dbReference type="ARBA" id="ARBA00022801"/>
    </source>
</evidence>
<dbReference type="GO" id="GO:0005783">
    <property type="term" value="C:endoplasmic reticulum"/>
    <property type="evidence" value="ECO:0007669"/>
    <property type="project" value="UniProtKB-SubCell"/>
</dbReference>
<dbReference type="GO" id="GO:0004726">
    <property type="term" value="F:non-membrane spanning protein tyrosine phosphatase activity"/>
    <property type="evidence" value="ECO:0007669"/>
    <property type="project" value="TreeGrafter"/>
</dbReference>
<evidence type="ECO:0000256" key="6">
    <source>
        <dbReference type="ARBA" id="ARBA00022824"/>
    </source>
</evidence>
<dbReference type="GO" id="GO:0005634">
    <property type="term" value="C:nucleus"/>
    <property type="evidence" value="ECO:0007669"/>
    <property type="project" value="TreeGrafter"/>
</dbReference>
<feature type="binding site" evidence="11">
    <location>
        <position position="273"/>
    </location>
    <ligand>
        <name>substrate</name>
    </ligand>
</feature>
<dbReference type="InterPro" id="IPR000387">
    <property type="entry name" value="Tyr_Pase_dom"/>
</dbReference>
<dbReference type="FunFam" id="3.90.190.10:FF:000025">
    <property type="entry name" value="Tyrosine-protein phosphatase non-receptor type 1"/>
    <property type="match status" value="1"/>
</dbReference>
<dbReference type="InterPro" id="IPR012265">
    <property type="entry name" value="Ptpn1/Ptpn2"/>
</dbReference>
<dbReference type="AlphaFoldDB" id="G3W834"/>
<evidence type="ECO:0000256" key="8">
    <source>
        <dbReference type="ARBA" id="ARBA00023136"/>
    </source>
</evidence>
<dbReference type="PANTHER" id="PTHR46047:SF1">
    <property type="entry name" value="TYROSINE-PROTEIN PHOSPHATASE NON-RECEPTOR TYPE 2"/>
    <property type="match status" value="1"/>
</dbReference>
<dbReference type="InterPro" id="IPR029021">
    <property type="entry name" value="Prot-tyrosine_phosphatase-like"/>
</dbReference>
<keyword evidence="6" id="KW-0256">Endoplasmic reticulum</keyword>
<dbReference type="SMART" id="SM00194">
    <property type="entry name" value="PTPc"/>
    <property type="match status" value="1"/>
</dbReference>
<feature type="domain" description="Tyrosine-protein phosphatase" evidence="13">
    <location>
        <begin position="15"/>
        <end position="288"/>
    </location>
</feature>
<dbReference type="eggNOG" id="KOG0789">
    <property type="taxonomic scope" value="Eukaryota"/>
</dbReference>
<comment type="similarity">
    <text evidence="3 9">Belongs to the protein-tyrosine phosphatase family. Non-receptor class 1 subfamily.</text>
</comment>
<accession>G3W834</accession>
<comment type="catalytic activity">
    <reaction evidence="9">
        <text>O-phospho-L-tyrosyl-[protein] + H2O = L-tyrosyl-[protein] + phosphate</text>
        <dbReference type="Rhea" id="RHEA:10684"/>
        <dbReference type="Rhea" id="RHEA-COMP:10136"/>
        <dbReference type="Rhea" id="RHEA-COMP:20101"/>
        <dbReference type="ChEBI" id="CHEBI:15377"/>
        <dbReference type="ChEBI" id="CHEBI:43474"/>
        <dbReference type="ChEBI" id="CHEBI:46858"/>
        <dbReference type="ChEBI" id="CHEBI:61978"/>
        <dbReference type="EC" id="3.1.3.48"/>
    </reaction>
</comment>
<sequence>MLTGYGVVTRAVVAIERELHGLDISNGWPQAFLEMADLCHDYPYRAARAWENRARNRYRDVSPYDHSRVHLMVNNDYINANFVVVEEAQRRYILTQGPLPNTSGHFWLMVWQQNSRGVIMLNRLVEKETVKCSQYWPLCQGQVVFFEEVGISVQMLGEEVKPYYEVHYLRLENMMTGESKAVSHFHYTSWPDFGVPESPASFLAFLFMVRESGSLNDEQSTVVIHCSAGIGRSGTFALIDSCLVLLEKRENRFSLNIRQALVNLRKYRMGLIQTPEQLRFSYVAIVEGAKYLMGDQSIRKKWKALTQEDHCRSYSFDSSPPPSGITKKYDDESDYSDLATRMPDSGEESCETTTRKRSREESKGDSSQEEGHKKDKKSKVPSKRKKPNPPDL</sequence>
<feature type="region of interest" description="Disordered" evidence="12">
    <location>
        <begin position="312"/>
        <end position="392"/>
    </location>
</feature>
<reference evidence="15" key="3">
    <citation type="submission" date="2025-09" db="UniProtKB">
        <authorList>
            <consortium name="Ensembl"/>
        </authorList>
    </citation>
    <scope>IDENTIFICATION</scope>
</reference>
<proteinExistence type="inferred from homology"/>
<dbReference type="InterPro" id="IPR051985">
    <property type="entry name" value="NR_tyrosine_phosphatase"/>
</dbReference>
<evidence type="ECO:0000259" key="14">
    <source>
        <dbReference type="PROSITE" id="PS50056"/>
    </source>
</evidence>
<dbReference type="GeneTree" id="ENSGT00940000154686"/>
<comment type="subcellular location">
    <subcellularLocation>
        <location evidence="2">Endomembrane system</location>
    </subcellularLocation>
    <subcellularLocation>
        <location evidence="1">Endoplasmic reticulum</location>
    </subcellularLocation>
</comment>
<dbReference type="GO" id="GO:0019901">
    <property type="term" value="F:protein kinase binding"/>
    <property type="evidence" value="ECO:0007669"/>
    <property type="project" value="TreeGrafter"/>
</dbReference>
<evidence type="ECO:0000256" key="2">
    <source>
        <dbReference type="ARBA" id="ARBA00004308"/>
    </source>
</evidence>
<dbReference type="PROSITE" id="PS50055">
    <property type="entry name" value="TYR_PHOSPHATASE_PTP"/>
    <property type="match status" value="1"/>
</dbReference>
<evidence type="ECO:0000313" key="15">
    <source>
        <dbReference type="Ensembl" id="ENSSHAP00000011589.2"/>
    </source>
</evidence>
<evidence type="ECO:0000256" key="3">
    <source>
        <dbReference type="ARBA" id="ARBA00009701"/>
    </source>
</evidence>
<dbReference type="InterPro" id="IPR016130">
    <property type="entry name" value="Tyr_Pase_AS"/>
</dbReference>
<dbReference type="EC" id="3.1.3.48" evidence="9"/>
<evidence type="ECO:0000256" key="7">
    <source>
        <dbReference type="ARBA" id="ARBA00022912"/>
    </source>
</evidence>
<evidence type="ECO:0000259" key="13">
    <source>
        <dbReference type="PROSITE" id="PS50055"/>
    </source>
</evidence>
<feature type="binding site" evidence="11">
    <location>
        <position position="192"/>
    </location>
    <ligand>
        <name>substrate</name>
    </ligand>
</feature>
<feature type="active site" description="Phosphocysteine intermediate" evidence="10">
    <location>
        <position position="226"/>
    </location>
</feature>
<evidence type="ECO:0000256" key="10">
    <source>
        <dbReference type="PIRSR" id="PIRSR000926-1"/>
    </source>
</evidence>
<protein>
    <recommendedName>
        <fullName evidence="9">Tyrosine-protein phosphatase non-receptor type</fullName>
        <ecNumber evidence="9">3.1.3.48</ecNumber>
    </recommendedName>
</protein>
<evidence type="ECO:0000256" key="12">
    <source>
        <dbReference type="SAM" id="MobiDB-lite"/>
    </source>
</evidence>
<feature type="binding site" evidence="11">
    <location>
        <begin position="226"/>
        <end position="232"/>
    </location>
    <ligand>
        <name>substrate</name>
    </ligand>
</feature>
<evidence type="ECO:0000256" key="1">
    <source>
        <dbReference type="ARBA" id="ARBA00004240"/>
    </source>
</evidence>
<keyword evidence="8" id="KW-0472">Membrane</keyword>
<evidence type="ECO:0000313" key="16">
    <source>
        <dbReference type="Proteomes" id="UP000007648"/>
    </source>
</evidence>
<dbReference type="Ensembl" id="ENSSHAT00000011685.2">
    <property type="protein sequence ID" value="ENSSHAP00000011589.2"/>
    <property type="gene ID" value="ENSSHAG00000009958.2"/>
</dbReference>
<dbReference type="Gene3D" id="3.90.190.10">
    <property type="entry name" value="Protein tyrosine phosphatase superfamily"/>
    <property type="match status" value="1"/>
</dbReference>
<dbReference type="GO" id="GO:0046426">
    <property type="term" value="P:negative regulation of receptor signaling pathway via JAK-STAT"/>
    <property type="evidence" value="ECO:0007669"/>
    <property type="project" value="TreeGrafter"/>
</dbReference>
<dbReference type="Pfam" id="PF00102">
    <property type="entry name" value="Y_phosphatase"/>
    <property type="match status" value="1"/>
</dbReference>
<dbReference type="PRINTS" id="PR00700">
    <property type="entry name" value="PRTYPHPHTASE"/>
</dbReference>
<reference evidence="15" key="2">
    <citation type="submission" date="2025-08" db="UniProtKB">
        <authorList>
            <consortium name="Ensembl"/>
        </authorList>
    </citation>
    <scope>IDENTIFICATION</scope>
</reference>
<organism evidence="15 16">
    <name type="scientific">Sarcophilus harrisii</name>
    <name type="common">Tasmanian devil</name>
    <name type="synonym">Sarcophilus laniarius</name>
    <dbReference type="NCBI Taxonomy" id="9305"/>
    <lineage>
        <taxon>Eukaryota</taxon>
        <taxon>Metazoa</taxon>
        <taxon>Chordata</taxon>
        <taxon>Craniata</taxon>
        <taxon>Vertebrata</taxon>
        <taxon>Euteleostomi</taxon>
        <taxon>Mammalia</taxon>
        <taxon>Metatheria</taxon>
        <taxon>Dasyuromorphia</taxon>
        <taxon>Dasyuridae</taxon>
        <taxon>Sarcophilus</taxon>
    </lineage>
</organism>
<evidence type="ECO:0000256" key="11">
    <source>
        <dbReference type="PIRSR" id="PIRSR000926-2"/>
    </source>
</evidence>
<keyword evidence="7 9" id="KW-0904">Protein phosphatase</keyword>
<keyword evidence="16" id="KW-1185">Reference proteome</keyword>
<dbReference type="GO" id="GO:0070373">
    <property type="term" value="P:negative regulation of ERK1 and ERK2 cascade"/>
    <property type="evidence" value="ECO:0007669"/>
    <property type="project" value="TreeGrafter"/>
</dbReference>
<dbReference type="STRING" id="9305.ENSSHAP00000011589"/>
<dbReference type="PANTHER" id="PTHR46047">
    <property type="entry name" value="TYROSINE-PROTEIN PHOSPHATASE NON-RECEPTOR TYPE 61F"/>
    <property type="match status" value="1"/>
</dbReference>
<dbReference type="HOGENOM" id="CLU_001645_9_0_1"/>
<dbReference type="PROSITE" id="PS50056">
    <property type="entry name" value="TYR_PHOSPHATASE_2"/>
    <property type="match status" value="1"/>
</dbReference>
<dbReference type="Proteomes" id="UP000007648">
    <property type="component" value="Unassembled WGS sequence"/>
</dbReference>
<dbReference type="PROSITE" id="PS00383">
    <property type="entry name" value="TYR_PHOSPHATASE_1"/>
    <property type="match status" value="1"/>
</dbReference>
<evidence type="ECO:0000256" key="4">
    <source>
        <dbReference type="ARBA" id="ARBA00022553"/>
    </source>
</evidence>
<dbReference type="SMART" id="SM00404">
    <property type="entry name" value="PTPc_motif"/>
    <property type="match status" value="1"/>
</dbReference>
<dbReference type="InterPro" id="IPR000242">
    <property type="entry name" value="PTP_cat"/>
</dbReference>
<keyword evidence="4" id="KW-0597">Phosphoprotein</keyword>
<dbReference type="InParanoid" id="G3W834"/>
<dbReference type="SUPFAM" id="SSF52799">
    <property type="entry name" value="(Phosphotyrosine protein) phosphatases II"/>
    <property type="match status" value="1"/>
</dbReference>